<evidence type="ECO:0000313" key="2">
    <source>
        <dbReference type="Proteomes" id="UP000267821"/>
    </source>
</evidence>
<accession>A0A3N4LSN1</accession>
<evidence type="ECO:0000313" key="1">
    <source>
        <dbReference type="EMBL" id="RPB24242.1"/>
    </source>
</evidence>
<dbReference type="InParanoid" id="A0A3N4LSN1"/>
<organism evidence="1 2">
    <name type="scientific">Terfezia boudieri ATCC MYA-4762</name>
    <dbReference type="NCBI Taxonomy" id="1051890"/>
    <lineage>
        <taxon>Eukaryota</taxon>
        <taxon>Fungi</taxon>
        <taxon>Dikarya</taxon>
        <taxon>Ascomycota</taxon>
        <taxon>Pezizomycotina</taxon>
        <taxon>Pezizomycetes</taxon>
        <taxon>Pezizales</taxon>
        <taxon>Pezizaceae</taxon>
        <taxon>Terfezia</taxon>
    </lineage>
</organism>
<dbReference type="AlphaFoldDB" id="A0A3N4LSN1"/>
<name>A0A3N4LSN1_9PEZI</name>
<proteinExistence type="predicted"/>
<sequence length="308" mass="36207">MSEGVVFYDSADEDQIEPTEWHYFWEDSTGSAIRYFASEAEYETHLQRVRRASFGGEFDEREENLLSLLLHPDTSEFPELDDYRESFIQNYFHLKQRIEHERKGKVYCEGEFDAWSREVATLELKADLQQVVLEGRPQNRQDHGYGIQALHPAVHNMIIELCEEHEGAVLGVVMKSRWDRVLRHVPPYVEHAGEDLDIPFEAYIRAREPQEVAYVQQHIRLRKDNSTIRFIDDLTFLLVQVWMRLHDGHELYCTSRCTYREEMGARLRALYVYGCLTPANPYDAQPNTSLQEILELHLTDGDLLYYGE</sequence>
<protein>
    <submittedName>
        <fullName evidence="1">Uncharacterized protein</fullName>
    </submittedName>
</protein>
<dbReference type="Proteomes" id="UP000267821">
    <property type="component" value="Unassembled WGS sequence"/>
</dbReference>
<gene>
    <name evidence="1" type="ORF">L211DRAFT_837618</name>
</gene>
<dbReference type="OrthoDB" id="5294742at2759"/>
<reference evidence="1 2" key="1">
    <citation type="journal article" date="2018" name="Nat. Ecol. Evol.">
        <title>Pezizomycetes genomes reveal the molecular basis of ectomycorrhizal truffle lifestyle.</title>
        <authorList>
            <person name="Murat C."/>
            <person name="Payen T."/>
            <person name="Noel B."/>
            <person name="Kuo A."/>
            <person name="Morin E."/>
            <person name="Chen J."/>
            <person name="Kohler A."/>
            <person name="Krizsan K."/>
            <person name="Balestrini R."/>
            <person name="Da Silva C."/>
            <person name="Montanini B."/>
            <person name="Hainaut M."/>
            <person name="Levati E."/>
            <person name="Barry K.W."/>
            <person name="Belfiori B."/>
            <person name="Cichocki N."/>
            <person name="Clum A."/>
            <person name="Dockter R.B."/>
            <person name="Fauchery L."/>
            <person name="Guy J."/>
            <person name="Iotti M."/>
            <person name="Le Tacon F."/>
            <person name="Lindquist E.A."/>
            <person name="Lipzen A."/>
            <person name="Malagnac F."/>
            <person name="Mello A."/>
            <person name="Molinier V."/>
            <person name="Miyauchi S."/>
            <person name="Poulain J."/>
            <person name="Riccioni C."/>
            <person name="Rubini A."/>
            <person name="Sitrit Y."/>
            <person name="Splivallo R."/>
            <person name="Traeger S."/>
            <person name="Wang M."/>
            <person name="Zifcakova L."/>
            <person name="Wipf D."/>
            <person name="Zambonelli A."/>
            <person name="Paolocci F."/>
            <person name="Nowrousian M."/>
            <person name="Ottonello S."/>
            <person name="Baldrian P."/>
            <person name="Spatafora J.W."/>
            <person name="Henrissat B."/>
            <person name="Nagy L.G."/>
            <person name="Aury J.M."/>
            <person name="Wincker P."/>
            <person name="Grigoriev I.V."/>
            <person name="Bonfante P."/>
            <person name="Martin F.M."/>
        </authorList>
    </citation>
    <scope>NUCLEOTIDE SEQUENCE [LARGE SCALE GENOMIC DNA]</scope>
    <source>
        <strain evidence="1 2">ATCC MYA-4762</strain>
    </source>
</reference>
<keyword evidence="2" id="KW-1185">Reference proteome</keyword>
<dbReference type="EMBL" id="ML121542">
    <property type="protein sequence ID" value="RPB24242.1"/>
    <property type="molecule type" value="Genomic_DNA"/>
</dbReference>